<dbReference type="InterPro" id="IPR032821">
    <property type="entry name" value="PKS_assoc"/>
</dbReference>
<dbReference type="InterPro" id="IPR020806">
    <property type="entry name" value="PKS_PP-bd"/>
</dbReference>
<dbReference type="SUPFAM" id="SSF52777">
    <property type="entry name" value="CoA-dependent acyltransferases"/>
    <property type="match status" value="2"/>
</dbReference>
<accession>A0A9W5YF55</accession>
<dbReference type="Gene3D" id="3.40.50.720">
    <property type="entry name" value="NAD(P)-binding Rossmann-like Domain"/>
    <property type="match status" value="2"/>
</dbReference>
<proteinExistence type="predicted"/>
<dbReference type="SMART" id="SM00823">
    <property type="entry name" value="PKS_PP"/>
    <property type="match status" value="2"/>
</dbReference>
<evidence type="ECO:0000256" key="2">
    <source>
        <dbReference type="ARBA" id="ARBA00022450"/>
    </source>
</evidence>
<dbReference type="InterPro" id="IPR014031">
    <property type="entry name" value="Ketoacyl_synth_C"/>
</dbReference>
<dbReference type="InterPro" id="IPR020841">
    <property type="entry name" value="PKS_Beta-ketoAc_synthase_dom"/>
</dbReference>
<dbReference type="Pfam" id="PF21394">
    <property type="entry name" value="Beta-ketacyl_N"/>
    <property type="match status" value="1"/>
</dbReference>
<evidence type="ECO:0000256" key="3">
    <source>
        <dbReference type="ARBA" id="ARBA00022553"/>
    </source>
</evidence>
<dbReference type="EMBL" id="BRLB01000007">
    <property type="protein sequence ID" value="GKX30073.1"/>
    <property type="molecule type" value="Genomic_DNA"/>
</dbReference>
<dbReference type="SUPFAM" id="SSF51735">
    <property type="entry name" value="NAD(P)-binding Rossmann-fold domains"/>
    <property type="match status" value="4"/>
</dbReference>
<dbReference type="Pfam" id="PF02801">
    <property type="entry name" value="Ketoacyl-synt_C"/>
    <property type="match status" value="2"/>
</dbReference>
<evidence type="ECO:0000259" key="5">
    <source>
        <dbReference type="PROSITE" id="PS50075"/>
    </source>
</evidence>
<dbReference type="InterPro" id="IPR014030">
    <property type="entry name" value="Ketoacyl_synth_N"/>
</dbReference>
<dbReference type="Gene3D" id="1.10.1240.100">
    <property type="match status" value="2"/>
</dbReference>
<keyword evidence="4" id="KW-0808">Transferase</keyword>
<dbReference type="InterPro" id="IPR050091">
    <property type="entry name" value="PKS_NRPS_Biosynth_Enz"/>
</dbReference>
<dbReference type="CDD" id="cd00833">
    <property type="entry name" value="PKS"/>
    <property type="match status" value="2"/>
</dbReference>
<dbReference type="InterPro" id="IPR013968">
    <property type="entry name" value="PKS_KR"/>
</dbReference>
<dbReference type="Gene3D" id="3.30.559.10">
    <property type="entry name" value="Chloramphenicol acetyltransferase-like domain"/>
    <property type="match status" value="1"/>
</dbReference>
<dbReference type="SMART" id="SM00825">
    <property type="entry name" value="PKS_KS"/>
    <property type="match status" value="2"/>
</dbReference>
<keyword evidence="8" id="KW-1185">Reference proteome</keyword>
<reference evidence="7" key="1">
    <citation type="submission" date="2022-06" db="EMBL/GenBank/DDBJ databases">
        <title>Vallitalea longa sp. nov., an anaerobic bacterium isolated from marine sediment.</title>
        <authorList>
            <person name="Hirano S."/>
            <person name="Terahara T."/>
            <person name="Mori K."/>
            <person name="Hamada M."/>
            <person name="Matsumoto R."/>
            <person name="Kobayashi T."/>
        </authorList>
    </citation>
    <scope>NUCLEOTIDE SEQUENCE</scope>
    <source>
        <strain evidence="7">SH18-1</strain>
    </source>
</reference>
<dbReference type="PANTHER" id="PTHR43775">
    <property type="entry name" value="FATTY ACID SYNTHASE"/>
    <property type="match status" value="1"/>
</dbReference>
<dbReference type="PROSITE" id="PS52004">
    <property type="entry name" value="KS3_2"/>
    <property type="match status" value="2"/>
</dbReference>
<evidence type="ECO:0000259" key="6">
    <source>
        <dbReference type="PROSITE" id="PS52004"/>
    </source>
</evidence>
<dbReference type="Gene3D" id="3.30.559.30">
    <property type="entry name" value="Nonribosomal peptide synthetase, condensation domain"/>
    <property type="match status" value="1"/>
</dbReference>
<dbReference type="Pfam" id="PF00668">
    <property type="entry name" value="Condensation"/>
    <property type="match status" value="1"/>
</dbReference>
<comment type="cofactor">
    <cofactor evidence="1">
        <name>pantetheine 4'-phosphate</name>
        <dbReference type="ChEBI" id="CHEBI:47942"/>
    </cofactor>
</comment>
<organism evidence="7 8">
    <name type="scientific">Vallitalea longa</name>
    <dbReference type="NCBI Taxonomy" id="2936439"/>
    <lineage>
        <taxon>Bacteria</taxon>
        <taxon>Bacillati</taxon>
        <taxon>Bacillota</taxon>
        <taxon>Clostridia</taxon>
        <taxon>Lachnospirales</taxon>
        <taxon>Vallitaleaceae</taxon>
        <taxon>Vallitalea</taxon>
    </lineage>
</organism>
<dbReference type="InterPro" id="IPR009081">
    <property type="entry name" value="PP-bd_ACP"/>
</dbReference>
<dbReference type="InterPro" id="IPR036291">
    <property type="entry name" value="NAD(P)-bd_dom_sf"/>
</dbReference>
<dbReference type="InterPro" id="IPR057326">
    <property type="entry name" value="KR_dom"/>
</dbReference>
<dbReference type="GO" id="GO:0071770">
    <property type="term" value="P:DIM/DIP cell wall layer assembly"/>
    <property type="evidence" value="ECO:0007669"/>
    <property type="project" value="TreeGrafter"/>
</dbReference>
<feature type="domain" description="Ketosynthase family 3 (KS3)" evidence="6">
    <location>
        <begin position="1229"/>
        <end position="1655"/>
    </location>
</feature>
<dbReference type="InterPro" id="IPR018201">
    <property type="entry name" value="Ketoacyl_synth_AS"/>
</dbReference>
<dbReference type="PANTHER" id="PTHR43775:SF37">
    <property type="entry name" value="SI:DKEY-61P9.11"/>
    <property type="match status" value="1"/>
</dbReference>
<gene>
    <name evidence="7" type="ORF">SH1V18_25530</name>
</gene>
<comment type="caution">
    <text evidence="7">The sequence shown here is derived from an EMBL/GenBank/DDBJ whole genome shotgun (WGS) entry which is preliminary data.</text>
</comment>
<keyword evidence="2" id="KW-0596">Phosphopantetheine</keyword>
<dbReference type="GO" id="GO:0004315">
    <property type="term" value="F:3-oxoacyl-[acyl-carrier-protein] synthase activity"/>
    <property type="evidence" value="ECO:0007669"/>
    <property type="project" value="InterPro"/>
</dbReference>
<dbReference type="Gene3D" id="1.10.1200.10">
    <property type="entry name" value="ACP-like"/>
    <property type="match status" value="2"/>
</dbReference>
<dbReference type="GO" id="GO:0005886">
    <property type="term" value="C:plasma membrane"/>
    <property type="evidence" value="ECO:0007669"/>
    <property type="project" value="TreeGrafter"/>
</dbReference>
<dbReference type="Pfam" id="PF00550">
    <property type="entry name" value="PP-binding"/>
    <property type="match status" value="2"/>
</dbReference>
<protein>
    <recommendedName>
        <fullName evidence="9">Polyketide synthase</fullName>
    </recommendedName>
</protein>
<dbReference type="Gene3D" id="3.40.47.10">
    <property type="match status" value="2"/>
</dbReference>
<dbReference type="Pfam" id="PF22621">
    <property type="entry name" value="CurL-like_PKS_C"/>
    <property type="match status" value="1"/>
</dbReference>
<dbReference type="SUPFAM" id="SSF53901">
    <property type="entry name" value="Thiolase-like"/>
    <property type="match status" value="2"/>
</dbReference>
<evidence type="ECO:0000313" key="8">
    <source>
        <dbReference type="Proteomes" id="UP001144256"/>
    </source>
</evidence>
<dbReference type="GO" id="GO:0031177">
    <property type="term" value="F:phosphopantetheine binding"/>
    <property type="evidence" value="ECO:0007669"/>
    <property type="project" value="InterPro"/>
</dbReference>
<dbReference type="GO" id="GO:0004312">
    <property type="term" value="F:fatty acid synthase activity"/>
    <property type="evidence" value="ECO:0007669"/>
    <property type="project" value="TreeGrafter"/>
</dbReference>
<evidence type="ECO:0008006" key="9">
    <source>
        <dbReference type="Google" id="ProtNLM"/>
    </source>
</evidence>
<dbReference type="InterPro" id="IPR016039">
    <property type="entry name" value="Thiolase-like"/>
</dbReference>
<evidence type="ECO:0000256" key="1">
    <source>
        <dbReference type="ARBA" id="ARBA00001957"/>
    </source>
</evidence>
<dbReference type="RefSeq" id="WP_281815952.1">
    <property type="nucleotide sequence ID" value="NZ_BRLB01000007.1"/>
</dbReference>
<dbReference type="InterPro" id="IPR001242">
    <property type="entry name" value="Condensation_dom"/>
</dbReference>
<feature type="domain" description="Carrier" evidence="5">
    <location>
        <begin position="2411"/>
        <end position="2486"/>
    </location>
</feature>
<dbReference type="PROSITE" id="PS00606">
    <property type="entry name" value="KS3_1"/>
    <property type="match status" value="2"/>
</dbReference>
<keyword evidence="3" id="KW-0597">Phosphoprotein</keyword>
<dbReference type="Proteomes" id="UP001144256">
    <property type="component" value="Unassembled WGS sequence"/>
</dbReference>
<dbReference type="SUPFAM" id="SSF47336">
    <property type="entry name" value="ACP-like"/>
    <property type="match status" value="2"/>
</dbReference>
<evidence type="ECO:0000256" key="4">
    <source>
        <dbReference type="ARBA" id="ARBA00022679"/>
    </source>
</evidence>
<dbReference type="Pfam" id="PF08659">
    <property type="entry name" value="KR"/>
    <property type="match status" value="2"/>
</dbReference>
<dbReference type="InterPro" id="IPR023213">
    <property type="entry name" value="CAT-like_dom_sf"/>
</dbReference>
<dbReference type="GO" id="GO:0005737">
    <property type="term" value="C:cytoplasm"/>
    <property type="evidence" value="ECO:0007669"/>
    <property type="project" value="TreeGrafter"/>
</dbReference>
<dbReference type="PROSITE" id="PS50075">
    <property type="entry name" value="CARRIER"/>
    <property type="match status" value="2"/>
</dbReference>
<evidence type="ECO:0000313" key="7">
    <source>
        <dbReference type="EMBL" id="GKX30073.1"/>
    </source>
</evidence>
<dbReference type="SMART" id="SM00822">
    <property type="entry name" value="PKS_KR"/>
    <property type="match status" value="2"/>
</dbReference>
<feature type="domain" description="Ketosynthase family 3 (KS3)" evidence="6">
    <location>
        <begin position="13"/>
        <end position="441"/>
    </location>
</feature>
<dbReference type="CDD" id="cd08953">
    <property type="entry name" value="KR_2_SDR_x"/>
    <property type="match status" value="2"/>
</dbReference>
<dbReference type="InterPro" id="IPR049490">
    <property type="entry name" value="C883_1060-like_KR_N"/>
</dbReference>
<dbReference type="InterPro" id="IPR036736">
    <property type="entry name" value="ACP-like_sf"/>
</dbReference>
<dbReference type="Pfam" id="PF16197">
    <property type="entry name" value="KAsynt_C_assoc"/>
    <property type="match status" value="1"/>
</dbReference>
<name>A0A9W5YF55_9FIRM</name>
<dbReference type="Pfam" id="PF00109">
    <property type="entry name" value="ketoacyl-synt"/>
    <property type="match status" value="2"/>
</dbReference>
<dbReference type="GO" id="GO:0006633">
    <property type="term" value="P:fatty acid biosynthetic process"/>
    <property type="evidence" value="ECO:0007669"/>
    <property type="project" value="InterPro"/>
</dbReference>
<sequence length="2940" mass="335988">MKNKSDKQIIEQREDIAIIGIGLKISWARDLEQYWEIINNKICCTEDFPKYRAKGVEGLVNVLYNSDKEPKFHQGSYIGRIDEFDNEFFHLSPREASLMDPAQRVFLETIRNTFDDAGYTARRLKQSKTGVFLGYTSSSLKDNYIVDIVFNHRDLLPYSMTGNMAPLIPSRISHLLDLKGPTMVMDTACSSALVAVHEACEHILSGNCEMAIAGGLKLNVMPLIMDDMSIGIESYDGKTRTFDSGADGSSMGEGCCTILLKPLHLAEKDGDIIYATIKSSSINHDGTASGLTAPNPTAQSDVLVDAWNKANINPEDIQYIEAHGTATGLGDPIEIQGINKAFSRFTDRKQFCAIGASKSNLGHMYECSGLAALLKVVASMRHDIIPATINFMTPNINIDFINSPVYVNTETRDYVDNGKKYIAGVSAFGLSGTNCHVVLEKYDKNKEDKTISVDKPTLINITAKSDYSLNAKIDNYLNYVNENYDQLDYYNFCYNVNLYNDIYDRRVAFVVESKEELRDKLEYIHKNGLNQYEDKKIYHHIIERNNNDYKIRKAIAKEIDDLTNKVNEILQRDELKRNDYENACEHIILGAIPEWKHMYSDYKGVHIPLPVYPFQRKRLWLPEKVYKNKKKLYYTKDFKMEHIVNINNAPENTLIIAWDETRLDYLEQSVMNKQSDAETILLKNINELEQNKEVILEKLNKTSHIIYSGYECDSENLDNLVTMQENNLHTLLWLAKFINNNDNQSNVKLVALSSNGIGITGDEELLNPQNTTVLGLGKCICKEFKKIDFCFLDYDNETTTDCLIQEINSKNKENVVVYRNNIRYVERLKEIIPTSHDNSKLTIDSGVYVITGGLGGIGYETAKEICETTKDTTIIIFGRSDLNTNGDINPDDKKMIEKYNRYTILSHLSKNIEYFSCDISEYDRMQEILTAVRKKYGKINGVIHAAGIGGGKLIENTTTQDIDAMLKTKVYGTWNLDQLTKEDNLDFFVLYSSIATVFTSIELSAYTAANTYLDYFCQYRNANRSGKTYTINWATWSETGMSVEHNFTVDTLFKTITTKDGIKGFMDVLGCDYTNVIIGELNFDSQIALMMNNYPIKYSDYIMEQLAALKDKNKKKAGTNRPKLISGTEDSNYSDIEVEIARACQEVLGYEEIDINDNFFEMGADSILMGHIFNIINKYYPDQLQLMDLFAYPSVRQLSEYLDSKQDVTSKRDKESKERVKNVPLHSGEKDVAIIGIGIDFPCAKNIDEYWDLIINGVSVVRNIPEKRSKDIRKHFRYLGMEKDEIKFNKCAYLEEINKFDYELFNMSPREAKLIDPINRLFLQCCNSAIEDAGYGGLKIRGSNTGVFLGYTANLGNLYSRILYEIDAELFGESLPVNQVSMAASRIAYVNDLKGPTMIIDTACSSSLVAMHTACQQIRSGECDMALVGGASITLSPLACGFKVGYESSEEKTRSFSEGAMGTAVGEGIGAILLKPLSKALEDKDSIYGVIKGSSSNQDGSSFGIAAPNYLAQSEVIQKAWLQSEVEPETISYIEAHGTGTALGDPIEVKGITHAFQSITDRKQFCALGTIKPNIGHLNEASGISGVIKVILMMKYGKLPPTMFFQEPNENIDFINSPLYVNATKREWKSKDTPRRAGITGLGMSGTNCHVILEEPPKVEYEEIIDNIHNFFVISAKYQEGLRIMAQNLLDWLCHNEDKNLYDVLYTLATGRGHYNHRVGFQVNSISELISSLKAYLNDCDEHNEIHEGKYAIVSENKKNRQDFELTVEEHKALNRRAEELLEDVIYNSDNQCEEELLEAYTKGADIDWFRLFDKTGCHLHMPTYPYKKEYCWFAPPSDPDEIESVNFDGFYYTMKWIREDYQESNLDNSQLGKTYMIFHSNYSDMHNIVDLLTERGINVIQVFLGKEYKKIDDTIYEINNSLESCVQLFEAIKSYDIHKIIHMASISEKNNKIVNANLKDRGYEYIEESLDNGFYHIINIIKAMINTHYNRNLELIILSQCGYSINKNEKALYPENAVVLSIGKVIEQEYPNIECRAIDIQDVDDMPLVIDEILSKDRKLYLIGFREGLRYVEYYTEETVNPQNDIIREDGNYIVTGGLGDIGIETAKYLSEKGCRSVILFGRNGFHPREEWNSPNLSDRDKNKVSILKEIEENGVNVFIYAVDVSDYDGMKNVYQQIKENVGRVHGIFHSAGIAGAGYILRKEKEEFAQVLAPKVRGTWILDQLTKDDNLDFMMLYSSSVTFSGEAGQSDYVGANSYLDAFTDYRNARGDRTYVINWVSWKETGMSVRYGINVDTITKALTTAQAIHYLDRLLQSPVRKTVIGQYNITENLLIIGDYSRNRISEDIQDKMEQLKKIFMNRDEGDRILKEDGFEVAQVKKGKLLILPHSEKTKHLNDEDDLNLENKVISNNIEDIQDNLCKIYSRILGYDDIDIYDNFFEMGGDSILLTRMHGYIDNLYSDTVNVANLFEYTSIYTLSQFIHDELVKREAADEVGEQKGILSKYKDTEWTGELSYAQKRMYVVYKRSKNKKVYNNPFVYKMDKMESKEIFYYLIKTLMDRHDILRTSFYFDGKSICQRVEENIEPDITYYYKENIEDIDYNELLTEFDLGKAPLFKLIVIELGDGSCVLFFDMHHIIIDGYSSSIINSELNDIITYTPLDEVTYQYRHYIEYEKDYVKSAEYKKMEEYWNDRLKDYARENYLQELKADDIQEQWGSFNLTLDKKLIDNLEKVAKMNNASLFSMLLTGINLLIHMYDSSEDIIVGVPCIGRVHEDVMNIVGMFTNTLPMRNYPMADKMLSDFIGEIRQNINSDLANQCYPYDKMVEKYRKLHKDGSSNLFNIMFDYESSNMDIVEGERRGSGDIILPISFAKYDIDIQITNKNSSLVMKVDFTNEFREEKVHEFINKYLALLDRLTKITGKEKIGDIISDVIEGKFIITA</sequence>
<feature type="domain" description="Carrier" evidence="5">
    <location>
        <begin position="1131"/>
        <end position="1206"/>
    </location>
</feature>